<dbReference type="InterPro" id="IPR036286">
    <property type="entry name" value="LexA/Signal_pep-like_sf"/>
</dbReference>
<dbReference type="SUPFAM" id="SSF51306">
    <property type="entry name" value="LexA/Signal peptidase"/>
    <property type="match status" value="1"/>
</dbReference>
<dbReference type="PROSITE" id="PS50943">
    <property type="entry name" value="HTH_CROC1"/>
    <property type="match status" value="1"/>
</dbReference>
<evidence type="ECO:0000313" key="3">
    <source>
        <dbReference type="Proteomes" id="UP000464865"/>
    </source>
</evidence>
<dbReference type="RefSeq" id="WP_164056277.1">
    <property type="nucleotide sequence ID" value="NZ_CP048632.1"/>
</dbReference>
<accession>A0A7L5BGZ4</accession>
<evidence type="ECO:0000313" key="2">
    <source>
        <dbReference type="EMBL" id="QIB38095.1"/>
    </source>
</evidence>
<proteinExistence type="predicted"/>
<name>A0A7L5BGZ4_9HYPH</name>
<dbReference type="Proteomes" id="UP000464865">
    <property type="component" value="Chromosome M15-11"/>
</dbReference>
<protein>
    <submittedName>
        <fullName evidence="2">Transcriptional regulator</fullName>
    </submittedName>
</protein>
<dbReference type="CDD" id="cd06462">
    <property type="entry name" value="Peptidase_S24_S26"/>
    <property type="match status" value="1"/>
</dbReference>
<feature type="domain" description="HTH cro/C1-type" evidence="1">
    <location>
        <begin position="30"/>
        <end position="72"/>
    </location>
</feature>
<evidence type="ECO:0000259" key="1">
    <source>
        <dbReference type="PROSITE" id="PS50943"/>
    </source>
</evidence>
<dbReference type="SUPFAM" id="SSF47413">
    <property type="entry name" value="lambda repressor-like DNA-binding domains"/>
    <property type="match status" value="1"/>
</dbReference>
<dbReference type="Gene3D" id="1.10.260.40">
    <property type="entry name" value="lambda repressor-like DNA-binding domains"/>
    <property type="match status" value="1"/>
</dbReference>
<keyword evidence="3" id="KW-1185">Reference proteome</keyword>
<sequence>MSKSADQFQRAERAERLKQARINSGFGGVKAVAKKFGWSVNTYKAHDSGQNGFSPADAKKYARAFGVSLQWLYFGTGAPEDIDVEPVSVTDVPLISAVSAGQLVSSDGVSDLSDFPTVPALDLPEGQWIALRVDGDSMNKISPPDSIVFANLRDRRLVHNACYIVTDEEGNTTYKRYRQNEEPPFQPASYHDVAPPKFKGTITVVGRVKRSIIEM</sequence>
<dbReference type="SMART" id="SM00530">
    <property type="entry name" value="HTH_XRE"/>
    <property type="match status" value="1"/>
</dbReference>
<dbReference type="InterPro" id="IPR001387">
    <property type="entry name" value="Cro/C1-type_HTH"/>
</dbReference>
<dbReference type="Pfam" id="PF00717">
    <property type="entry name" value="Peptidase_S24"/>
    <property type="match status" value="1"/>
</dbReference>
<dbReference type="CDD" id="cd00093">
    <property type="entry name" value="HTH_XRE"/>
    <property type="match status" value="1"/>
</dbReference>
<dbReference type="InterPro" id="IPR015927">
    <property type="entry name" value="Peptidase_S24_S26A/B/C"/>
</dbReference>
<dbReference type="AlphaFoldDB" id="A0A7L5BGZ4"/>
<dbReference type="GO" id="GO:0003677">
    <property type="term" value="F:DNA binding"/>
    <property type="evidence" value="ECO:0007669"/>
    <property type="project" value="InterPro"/>
</dbReference>
<dbReference type="KEGG" id="roy:G3A56_08930"/>
<dbReference type="InterPro" id="IPR010982">
    <property type="entry name" value="Lambda_DNA-bd_dom_sf"/>
</dbReference>
<dbReference type="Gene3D" id="2.10.109.10">
    <property type="entry name" value="Umud Fragment, subunit A"/>
    <property type="match status" value="1"/>
</dbReference>
<organism evidence="2 3">
    <name type="scientific">Rhizobium oryzihabitans</name>
    <dbReference type="NCBI Taxonomy" id="2267833"/>
    <lineage>
        <taxon>Bacteria</taxon>
        <taxon>Pseudomonadati</taxon>
        <taxon>Pseudomonadota</taxon>
        <taxon>Alphaproteobacteria</taxon>
        <taxon>Hyphomicrobiales</taxon>
        <taxon>Rhizobiaceae</taxon>
        <taxon>Rhizobium/Agrobacterium group</taxon>
        <taxon>Rhizobium</taxon>
    </lineage>
</organism>
<reference evidence="2 3" key="1">
    <citation type="submission" date="2020-02" db="EMBL/GenBank/DDBJ databases">
        <title>Plant-Promoting Endophytic Bacterium Rhizobium oryzihabitans sp. nov., Isolated from the Root of Rice.</title>
        <authorList>
            <person name="zhao J."/>
            <person name="Zhang G."/>
        </authorList>
    </citation>
    <scope>NUCLEOTIDE SEQUENCE [LARGE SCALE GENOMIC DNA]</scope>
    <source>
        <strain evidence="2 3">M15</strain>
    </source>
</reference>
<gene>
    <name evidence="2" type="ORF">G3A56_08930</name>
</gene>
<dbReference type="EMBL" id="CP048632">
    <property type="protein sequence ID" value="QIB38095.1"/>
    <property type="molecule type" value="Genomic_DNA"/>
</dbReference>